<feature type="binding site" description="covalent" evidence="15">
    <location>
        <position position="177"/>
    </location>
    <ligand>
        <name>heme</name>
        <dbReference type="ChEBI" id="CHEBI:30413"/>
        <label>4</label>
    </ligand>
</feature>
<reference evidence="17 18" key="1">
    <citation type="submission" date="2018-01" db="EMBL/GenBank/DDBJ databases">
        <title>Whole genome sequencing of Histamine producing bacteria.</title>
        <authorList>
            <person name="Butler K."/>
        </authorList>
    </citation>
    <scope>NUCLEOTIDE SEQUENCE [LARGE SCALE GENOMIC DNA]</scope>
    <source>
        <strain evidence="17 18">FS-7.2</strain>
    </source>
</reference>
<keyword evidence="7 14" id="KW-0349">Heme</keyword>
<sequence length="394" mass="43958">MLTFIKKLWLTFWRPAAKISLGVLTLGGFISGIIFWGGFNTALEVANTEKFCISCHSMRDTVYPELQGTIHWENNAGVRATCPDCHVPHNWTDKIARKMQASKEVFGAIVGTIDTPAKFEAKRLELAQHEWKRFAANKSLECKSCHSYSSMKWDEMSPRAQVQMKQAAAKDQSCIDCHKGIAHHLPANMDSSGGMISELATVAQNTDYEKGNTYYSMQFIPMFEDEAKTQDGGSLEPASAVKVVAVKDDMLQIEISGWRKEKGFGRVINQDFGMNIPTAALSKTAAQNNKIVTGTTEKEDDVTGLKWQQVSATLWVEKAKFVSNINDIWSVAQSAYKTNCSVCHTQPAENHFDANTWPGMFNGMLAFVNFDTDSEAIVLKYLQNHSSDFAKEKH</sequence>
<dbReference type="InterPro" id="IPR051174">
    <property type="entry name" value="Cytochrome_c-type_ET"/>
</dbReference>
<evidence type="ECO:0000256" key="5">
    <source>
        <dbReference type="ARBA" id="ARBA00022475"/>
    </source>
</evidence>
<dbReference type="GeneID" id="29944022"/>
<feature type="binding site" description="covalent" evidence="15">
    <location>
        <position position="85"/>
    </location>
    <ligand>
        <name>heme</name>
        <dbReference type="ChEBI" id="CHEBI:30413"/>
        <label>2</label>
    </ligand>
</feature>
<evidence type="ECO:0000256" key="3">
    <source>
        <dbReference type="ARBA" id="ARBA00007395"/>
    </source>
</evidence>
<keyword evidence="10 14" id="KW-0249">Electron transport</keyword>
<evidence type="ECO:0000256" key="2">
    <source>
        <dbReference type="ARBA" id="ARBA00006417"/>
    </source>
</evidence>
<name>A0A0B7JCB3_9GAMM</name>
<keyword evidence="9 14" id="KW-0479">Metal-binding</keyword>
<dbReference type="Pfam" id="PF03264">
    <property type="entry name" value="Cytochrom_NNT"/>
    <property type="match status" value="1"/>
</dbReference>
<dbReference type="GO" id="GO:0005506">
    <property type="term" value="F:iron ion binding"/>
    <property type="evidence" value="ECO:0007669"/>
    <property type="project" value="UniProtKB-UniRule"/>
</dbReference>
<keyword evidence="8" id="KW-0812">Transmembrane</keyword>
<feature type="binding site" description="covalent" evidence="15">
    <location>
        <position position="82"/>
    </location>
    <ligand>
        <name>heme</name>
        <dbReference type="ChEBI" id="CHEBI:30413"/>
        <label>2</label>
    </ligand>
</feature>
<feature type="binding site" description="covalent" evidence="15">
    <location>
        <position position="145"/>
    </location>
    <ligand>
        <name>heme</name>
        <dbReference type="ChEBI" id="CHEBI:30413"/>
        <label>3</label>
    </ligand>
</feature>
<dbReference type="Gene3D" id="1.10.3820.10">
    <property type="entry name" value="Di-heme elbow motif domain"/>
    <property type="match status" value="1"/>
</dbReference>
<evidence type="ECO:0000256" key="12">
    <source>
        <dbReference type="ARBA" id="ARBA00023004"/>
    </source>
</evidence>
<gene>
    <name evidence="17" type="primary">torC</name>
    <name evidence="17" type="ORF">C9J27_01960</name>
</gene>
<evidence type="ECO:0000256" key="9">
    <source>
        <dbReference type="ARBA" id="ARBA00022723"/>
    </source>
</evidence>
<dbReference type="InterPro" id="IPR005126">
    <property type="entry name" value="NapC/NirT_cyt_c_N"/>
</dbReference>
<dbReference type="EMBL" id="PYNF01000001">
    <property type="protein sequence ID" value="PSV01852.1"/>
    <property type="molecule type" value="Genomic_DNA"/>
</dbReference>
<evidence type="ECO:0000256" key="7">
    <source>
        <dbReference type="ARBA" id="ARBA00022617"/>
    </source>
</evidence>
<feature type="binding site" description="covalent" evidence="15">
    <location>
        <position position="340"/>
    </location>
    <ligand>
        <name>heme</name>
        <dbReference type="ChEBI" id="CHEBI:30413"/>
        <label>5</label>
    </ligand>
</feature>
<comment type="caution">
    <text evidence="17">The sequence shown here is derived from an EMBL/GenBank/DDBJ whole genome shotgun (WGS) entry which is preliminary data.</text>
</comment>
<dbReference type="SUPFAM" id="SSF48695">
    <property type="entry name" value="Multiheme cytochromes"/>
    <property type="match status" value="1"/>
</dbReference>
<comment type="subcellular location">
    <subcellularLocation>
        <location evidence="1">Cell inner membrane</location>
        <topology evidence="1">Single-pass type II membrane protein</topology>
    </subcellularLocation>
</comment>
<feature type="binding site" description="covalent" evidence="15">
    <location>
        <position position="55"/>
    </location>
    <ligand>
        <name>heme</name>
        <dbReference type="ChEBI" id="CHEBI:30413"/>
        <label>1</label>
    </ligand>
</feature>
<keyword evidence="5 14" id="KW-1003">Cell membrane</keyword>
<keyword evidence="6 14" id="KW-0997">Cell inner membrane</keyword>
<dbReference type="FunFam" id="1.10.3820.10:FF:000001">
    <property type="entry name" value="Cytochrome c-type protein"/>
    <property type="match status" value="1"/>
</dbReference>
<feature type="binding site" description="axial binding residue" evidence="16">
    <location>
        <position position="146"/>
    </location>
    <ligand>
        <name>heme</name>
        <dbReference type="ChEBI" id="CHEBI:30413"/>
        <label>3</label>
    </ligand>
    <ligandPart>
        <name>Fe</name>
        <dbReference type="ChEBI" id="CHEBI:18248"/>
    </ligandPart>
</feature>
<dbReference type="PIRSF" id="PIRSF000014">
    <property type="entry name" value="4_hem_cytch_TorC"/>
    <property type="match status" value="1"/>
</dbReference>
<evidence type="ECO:0000256" key="6">
    <source>
        <dbReference type="ARBA" id="ARBA00022519"/>
    </source>
</evidence>
<dbReference type="InterPro" id="IPR036280">
    <property type="entry name" value="Multihaem_cyt_sf"/>
</dbReference>
<evidence type="ECO:0000256" key="16">
    <source>
        <dbReference type="PIRSR" id="PIRSR000014-2"/>
    </source>
</evidence>
<feature type="binding site" description="axial binding residue" evidence="16">
    <location>
        <position position="178"/>
    </location>
    <ligand>
        <name>heme</name>
        <dbReference type="ChEBI" id="CHEBI:30413"/>
        <label>4</label>
    </ligand>
    <ligandPart>
        <name>Fe</name>
        <dbReference type="ChEBI" id="CHEBI:18248"/>
    </ligandPart>
</feature>
<dbReference type="RefSeq" id="WP_036795212.1">
    <property type="nucleotide sequence ID" value="NZ_LN794352.1"/>
</dbReference>
<dbReference type="GO" id="GO:0005886">
    <property type="term" value="C:plasma membrane"/>
    <property type="evidence" value="ECO:0007669"/>
    <property type="project" value="UniProtKB-SubCell"/>
</dbReference>
<dbReference type="InterPro" id="IPR009154">
    <property type="entry name" value="Membr-bd_4haem_cyt_TorC"/>
</dbReference>
<evidence type="ECO:0000256" key="1">
    <source>
        <dbReference type="ARBA" id="ARBA00004249"/>
    </source>
</evidence>
<dbReference type="GO" id="GO:0009061">
    <property type="term" value="P:anaerobic respiration"/>
    <property type="evidence" value="ECO:0007669"/>
    <property type="project" value="TreeGrafter"/>
</dbReference>
<keyword evidence="11" id="KW-1133">Transmembrane helix</keyword>
<dbReference type="PANTHER" id="PTHR30333">
    <property type="entry name" value="CYTOCHROME C-TYPE PROTEIN"/>
    <property type="match status" value="1"/>
</dbReference>
<feature type="binding site" description="axial binding residue" evidence="16">
    <location>
        <position position="56"/>
    </location>
    <ligand>
        <name>heme</name>
        <dbReference type="ChEBI" id="CHEBI:30413"/>
        <label>1</label>
    </ligand>
    <ligandPart>
        <name>Fe</name>
        <dbReference type="ChEBI" id="CHEBI:18248"/>
    </ligandPart>
</feature>
<dbReference type="PANTHER" id="PTHR30333:SF1">
    <property type="entry name" value="CYTOCHROME C-TYPE PROTEIN NAPC"/>
    <property type="match status" value="1"/>
</dbReference>
<dbReference type="Proteomes" id="UP000241426">
    <property type="component" value="Unassembled WGS sequence"/>
</dbReference>
<evidence type="ECO:0000313" key="18">
    <source>
        <dbReference type="Proteomes" id="UP000241426"/>
    </source>
</evidence>
<feature type="binding site" description="covalent" evidence="15">
    <location>
        <position position="343"/>
    </location>
    <ligand>
        <name>heme</name>
        <dbReference type="ChEBI" id="CHEBI:30413"/>
        <label>5</label>
    </ligand>
</feature>
<dbReference type="NCBIfam" id="TIGR02162">
    <property type="entry name" value="torC"/>
    <property type="match status" value="1"/>
</dbReference>
<proteinExistence type="inferred from homology"/>
<feature type="binding site" description="axial binding residue" evidence="16">
    <location>
        <position position="86"/>
    </location>
    <ligand>
        <name>heme</name>
        <dbReference type="ChEBI" id="CHEBI:30413"/>
        <label>2</label>
    </ligand>
    <ligandPart>
        <name>Fe</name>
        <dbReference type="ChEBI" id="CHEBI:18248"/>
    </ligandPart>
</feature>
<keyword evidence="4 14" id="KW-0813">Transport</keyword>
<dbReference type="AlphaFoldDB" id="A0A0B7JCB3"/>
<evidence type="ECO:0000256" key="8">
    <source>
        <dbReference type="ARBA" id="ARBA00022692"/>
    </source>
</evidence>
<feature type="binding site" description="covalent" evidence="15">
    <location>
        <position position="142"/>
    </location>
    <ligand>
        <name>heme</name>
        <dbReference type="ChEBI" id="CHEBI:30413"/>
        <label>3</label>
    </ligand>
</feature>
<dbReference type="GO" id="GO:0009055">
    <property type="term" value="F:electron transfer activity"/>
    <property type="evidence" value="ECO:0007669"/>
    <property type="project" value="UniProtKB-UniRule"/>
</dbReference>
<evidence type="ECO:0000256" key="13">
    <source>
        <dbReference type="ARBA" id="ARBA00023136"/>
    </source>
</evidence>
<evidence type="ECO:0000313" key="17">
    <source>
        <dbReference type="EMBL" id="PSV01852.1"/>
    </source>
</evidence>
<dbReference type="GO" id="GO:0020037">
    <property type="term" value="F:heme binding"/>
    <property type="evidence" value="ECO:0007669"/>
    <property type="project" value="UniProtKB-UniRule"/>
</dbReference>
<dbReference type="InterPro" id="IPR038266">
    <property type="entry name" value="NapC/NirT_cytc_sf"/>
</dbReference>
<evidence type="ECO:0000256" key="4">
    <source>
        <dbReference type="ARBA" id="ARBA00022448"/>
    </source>
</evidence>
<accession>A0A0B7JCB3</accession>
<dbReference type="GO" id="GO:0009276">
    <property type="term" value="C:Gram-negative-bacterium-type cell wall"/>
    <property type="evidence" value="ECO:0007669"/>
    <property type="project" value="UniProtKB-UniRule"/>
</dbReference>
<comment type="similarity">
    <text evidence="2 14">Belongs to the TorC/TorY family.</text>
</comment>
<comment type="similarity">
    <text evidence="3">Belongs to the NapC/NirT/NrfH family.</text>
</comment>
<protein>
    <recommendedName>
        <fullName evidence="14">Cytochrome c-type protein</fullName>
    </recommendedName>
</protein>
<feature type="binding site" description="covalent" evidence="15">
    <location>
        <position position="52"/>
    </location>
    <ligand>
        <name>heme</name>
        <dbReference type="ChEBI" id="CHEBI:30413"/>
        <label>1</label>
    </ligand>
</feature>
<evidence type="ECO:0000256" key="11">
    <source>
        <dbReference type="ARBA" id="ARBA00022989"/>
    </source>
</evidence>
<feature type="binding site" description="covalent" evidence="15">
    <location>
        <position position="174"/>
    </location>
    <ligand>
        <name>heme</name>
        <dbReference type="ChEBI" id="CHEBI:30413"/>
        <label>4</label>
    </ligand>
</feature>
<evidence type="ECO:0000256" key="10">
    <source>
        <dbReference type="ARBA" id="ARBA00022982"/>
    </source>
</evidence>
<organism evidence="17 18">
    <name type="scientific">Photobacterium kishitanii</name>
    <dbReference type="NCBI Taxonomy" id="318456"/>
    <lineage>
        <taxon>Bacteria</taxon>
        <taxon>Pseudomonadati</taxon>
        <taxon>Pseudomonadota</taxon>
        <taxon>Gammaproteobacteria</taxon>
        <taxon>Vibrionales</taxon>
        <taxon>Vibrionaceae</taxon>
        <taxon>Photobacterium</taxon>
    </lineage>
</organism>
<evidence type="ECO:0000256" key="15">
    <source>
        <dbReference type="PIRSR" id="PIRSR000014-1"/>
    </source>
</evidence>
<evidence type="ECO:0000256" key="14">
    <source>
        <dbReference type="PIRNR" id="PIRNR000014"/>
    </source>
</evidence>
<keyword evidence="12 14" id="KW-0408">Iron</keyword>
<keyword evidence="13 14" id="KW-0472">Membrane</keyword>
<dbReference type="eggNOG" id="COG3005">
    <property type="taxonomic scope" value="Bacteria"/>
</dbReference>
<comment type="PTM">
    <text evidence="15">Binds 5 heme groups per subunit.</text>
</comment>
<feature type="binding site" description="axial binding residue" evidence="16">
    <location>
        <position position="344"/>
    </location>
    <ligand>
        <name>heme</name>
        <dbReference type="ChEBI" id="CHEBI:30413"/>
        <label>5</label>
    </ligand>
    <ligandPart>
        <name>Fe</name>
        <dbReference type="ChEBI" id="CHEBI:18248"/>
    </ligandPart>
</feature>
<accession>A0A2T3KP43</accession>